<evidence type="ECO:0000256" key="6">
    <source>
        <dbReference type="RuleBase" id="RU369006"/>
    </source>
</evidence>
<feature type="non-terminal residue" evidence="7">
    <location>
        <position position="1"/>
    </location>
</feature>
<dbReference type="EMBL" id="GBBL01000264">
    <property type="protein sequence ID" value="JAC27056.1"/>
    <property type="molecule type" value="mRNA"/>
</dbReference>
<sequence length="142" mass="15927">KRQRHGIILDFSPFIGAVASAGEEVIGVAPGCGEPPTTTKRPEREYGIAIDDNECEEKILSIFNTELPAECFVTCPRNVTHQVSNGTWCLTLIPNRLVQERSAKRRRMPKFCSLGRCENGICARTYGQFRCRVPNDRNPMSE</sequence>
<keyword evidence="2 6" id="KW-0964">Secreted</keyword>
<evidence type="ECO:0000313" key="7">
    <source>
        <dbReference type="EMBL" id="JAC27056.1"/>
    </source>
</evidence>
<keyword evidence="4 6" id="KW-1015">Disulfide bond</keyword>
<evidence type="ECO:0000256" key="2">
    <source>
        <dbReference type="ARBA" id="ARBA00022525"/>
    </source>
</evidence>
<evidence type="ECO:0000256" key="5">
    <source>
        <dbReference type="ARBA" id="ARBA00023180"/>
    </source>
</evidence>
<protein>
    <recommendedName>
        <fullName evidence="6">Evasin</fullName>
    </recommendedName>
</protein>
<keyword evidence="3 6" id="KW-0732">Signal</keyword>
<dbReference type="GO" id="GO:0005576">
    <property type="term" value="C:extracellular region"/>
    <property type="evidence" value="ECO:0007669"/>
    <property type="project" value="UniProtKB-SubCell"/>
</dbReference>
<evidence type="ECO:0000256" key="1">
    <source>
        <dbReference type="ARBA" id="ARBA00004613"/>
    </source>
</evidence>
<dbReference type="AlphaFoldDB" id="A0A023FYX4"/>
<evidence type="ECO:0000256" key="4">
    <source>
        <dbReference type="ARBA" id="ARBA00023157"/>
    </source>
</evidence>
<dbReference type="Gene3D" id="2.30.130.100">
    <property type="match status" value="1"/>
</dbReference>
<organism evidence="7">
    <name type="scientific">Amblyomma parvum</name>
    <name type="common">South American tick</name>
    <dbReference type="NCBI Taxonomy" id="251391"/>
    <lineage>
        <taxon>Eukaryota</taxon>
        <taxon>Metazoa</taxon>
        <taxon>Ecdysozoa</taxon>
        <taxon>Arthropoda</taxon>
        <taxon>Chelicerata</taxon>
        <taxon>Arachnida</taxon>
        <taxon>Acari</taxon>
        <taxon>Parasitiformes</taxon>
        <taxon>Ixodida</taxon>
        <taxon>Ixodoidea</taxon>
        <taxon>Ixodidae</taxon>
        <taxon>Amblyomminae</taxon>
        <taxon>Amblyomma</taxon>
    </lineage>
</organism>
<comment type="subcellular location">
    <subcellularLocation>
        <location evidence="1 6">Secreted</location>
    </subcellularLocation>
</comment>
<accession>A0A023FYX4</accession>
<comment type="function">
    <text evidence="6">Salivary chemokine-binding protein which binds to host chemokines.</text>
</comment>
<dbReference type="Pfam" id="PF19429">
    <property type="entry name" value="EVA_Class_A"/>
    <property type="match status" value="1"/>
</dbReference>
<keyword evidence="5 6" id="KW-0325">Glycoprotein</keyword>
<dbReference type="GO" id="GO:0019957">
    <property type="term" value="F:C-C chemokine binding"/>
    <property type="evidence" value="ECO:0007669"/>
    <property type="project" value="InterPro"/>
</dbReference>
<evidence type="ECO:0000256" key="3">
    <source>
        <dbReference type="ARBA" id="ARBA00022729"/>
    </source>
</evidence>
<dbReference type="InterPro" id="IPR045797">
    <property type="entry name" value="EVA_Class_A"/>
</dbReference>
<proteinExistence type="evidence at transcript level"/>
<name>A0A023FYX4_AMBPA</name>
<reference evidence="7" key="1">
    <citation type="submission" date="2014-03" db="EMBL/GenBank/DDBJ databases">
        <title>The sialotranscriptome of Amblyomma triste, Amblyomma parvum and Amblyomma cajennense ticks, uncovered by 454-based RNA-seq.</title>
        <authorList>
            <person name="Garcia G.R."/>
            <person name="Gardinassi L.G."/>
            <person name="Ribeiro J.M."/>
            <person name="Anatrielo E."/>
            <person name="Ferreira B.R."/>
            <person name="Moreira H.N."/>
            <person name="Mafra C."/>
            <person name="Olegario M.M."/>
            <person name="Szabo P.J."/>
            <person name="Miranda-Santos I.K."/>
            <person name="Maruyama S.R."/>
        </authorList>
    </citation>
    <scope>NUCLEOTIDE SEQUENCE</scope>
    <source>
        <strain evidence="7">Araguapaz</strain>
        <tissue evidence="7">Salivary glands</tissue>
    </source>
</reference>